<sequence>MVDTKTGSVLIEKDGEYVGILTEGDLSQRVIAKLKKPIDVQAASIMSQPIISIESNQLMATAFLTMGKYRIRHIAISENKKIIGMLSINDFSAYYVKKLGKRKK</sequence>
<gene>
    <name evidence="3" type="ORF">METZ01_LOCUS286818</name>
</gene>
<keyword evidence="1" id="KW-0129">CBS domain</keyword>
<evidence type="ECO:0000313" key="3">
    <source>
        <dbReference type="EMBL" id="SVC33964.1"/>
    </source>
</evidence>
<evidence type="ECO:0000259" key="2">
    <source>
        <dbReference type="PROSITE" id="PS51371"/>
    </source>
</evidence>
<dbReference type="InterPro" id="IPR051257">
    <property type="entry name" value="Diverse_CBS-Domain"/>
</dbReference>
<dbReference type="Pfam" id="PF00571">
    <property type="entry name" value="CBS"/>
    <property type="match status" value="1"/>
</dbReference>
<dbReference type="Gene3D" id="3.10.580.10">
    <property type="entry name" value="CBS-domain"/>
    <property type="match status" value="1"/>
</dbReference>
<organism evidence="3">
    <name type="scientific">marine metagenome</name>
    <dbReference type="NCBI Taxonomy" id="408172"/>
    <lineage>
        <taxon>unclassified sequences</taxon>
        <taxon>metagenomes</taxon>
        <taxon>ecological metagenomes</taxon>
    </lineage>
</organism>
<dbReference type="PANTHER" id="PTHR43080:SF2">
    <property type="entry name" value="CBS DOMAIN-CONTAINING PROTEIN"/>
    <property type="match status" value="1"/>
</dbReference>
<dbReference type="AlphaFoldDB" id="A0A382LAP2"/>
<dbReference type="SUPFAM" id="SSF54631">
    <property type="entry name" value="CBS-domain pair"/>
    <property type="match status" value="1"/>
</dbReference>
<dbReference type="InterPro" id="IPR000644">
    <property type="entry name" value="CBS_dom"/>
</dbReference>
<dbReference type="PANTHER" id="PTHR43080">
    <property type="entry name" value="CBS DOMAIN-CONTAINING PROTEIN CBSX3, MITOCHONDRIAL"/>
    <property type="match status" value="1"/>
</dbReference>
<dbReference type="InterPro" id="IPR046342">
    <property type="entry name" value="CBS_dom_sf"/>
</dbReference>
<evidence type="ECO:0000256" key="1">
    <source>
        <dbReference type="ARBA" id="ARBA00023122"/>
    </source>
</evidence>
<dbReference type="PROSITE" id="PS51371">
    <property type="entry name" value="CBS"/>
    <property type="match status" value="1"/>
</dbReference>
<accession>A0A382LAP2</accession>
<dbReference type="EMBL" id="UINC01085955">
    <property type="protein sequence ID" value="SVC33964.1"/>
    <property type="molecule type" value="Genomic_DNA"/>
</dbReference>
<name>A0A382LAP2_9ZZZZ</name>
<feature type="domain" description="CBS" evidence="2">
    <location>
        <begin position="46"/>
        <end position="102"/>
    </location>
</feature>
<reference evidence="3" key="1">
    <citation type="submission" date="2018-05" db="EMBL/GenBank/DDBJ databases">
        <authorList>
            <person name="Lanie J.A."/>
            <person name="Ng W.-L."/>
            <person name="Kazmierczak K.M."/>
            <person name="Andrzejewski T.M."/>
            <person name="Davidsen T.M."/>
            <person name="Wayne K.J."/>
            <person name="Tettelin H."/>
            <person name="Glass J.I."/>
            <person name="Rusch D."/>
            <person name="Podicherti R."/>
            <person name="Tsui H.-C.T."/>
            <person name="Winkler M.E."/>
        </authorList>
    </citation>
    <scope>NUCLEOTIDE SEQUENCE</scope>
</reference>
<proteinExistence type="predicted"/>
<protein>
    <recommendedName>
        <fullName evidence="2">CBS domain-containing protein</fullName>
    </recommendedName>
</protein>